<gene>
    <name evidence="2" type="ORF">LARSCL_LOCUS16457</name>
</gene>
<protein>
    <submittedName>
        <fullName evidence="2">Uncharacterized protein</fullName>
    </submittedName>
</protein>
<proteinExistence type="predicted"/>
<comment type="caution">
    <text evidence="2">The sequence shown here is derived from an EMBL/GenBank/DDBJ whole genome shotgun (WGS) entry which is preliminary data.</text>
</comment>
<dbReference type="EMBL" id="CAXIEN010000263">
    <property type="protein sequence ID" value="CAL1290392.1"/>
    <property type="molecule type" value="Genomic_DNA"/>
</dbReference>
<evidence type="ECO:0000313" key="3">
    <source>
        <dbReference type="Proteomes" id="UP001497382"/>
    </source>
</evidence>
<name>A0AAV2B2N0_9ARAC</name>
<accession>A0AAV2B2N0</accession>
<reference evidence="2 3" key="1">
    <citation type="submission" date="2024-04" db="EMBL/GenBank/DDBJ databases">
        <authorList>
            <person name="Rising A."/>
            <person name="Reimegard J."/>
            <person name="Sonavane S."/>
            <person name="Akerstrom W."/>
            <person name="Nylinder S."/>
            <person name="Hedman E."/>
            <person name="Kallberg Y."/>
        </authorList>
    </citation>
    <scope>NUCLEOTIDE SEQUENCE [LARGE SCALE GENOMIC DNA]</scope>
</reference>
<feature type="region of interest" description="Disordered" evidence="1">
    <location>
        <begin position="1"/>
        <end position="32"/>
    </location>
</feature>
<dbReference type="Proteomes" id="UP001497382">
    <property type="component" value="Unassembled WGS sequence"/>
</dbReference>
<feature type="compositionally biased region" description="Polar residues" evidence="1">
    <location>
        <begin position="15"/>
        <end position="24"/>
    </location>
</feature>
<evidence type="ECO:0000256" key="1">
    <source>
        <dbReference type="SAM" id="MobiDB-lite"/>
    </source>
</evidence>
<sequence length="46" mass="5108">MKASGSEFEKMIPSAANTIGSTTKMEPDRSVTSRTKRNIIKLLSFF</sequence>
<keyword evidence="3" id="KW-1185">Reference proteome</keyword>
<dbReference type="AlphaFoldDB" id="A0AAV2B2N0"/>
<evidence type="ECO:0000313" key="2">
    <source>
        <dbReference type="EMBL" id="CAL1290392.1"/>
    </source>
</evidence>
<organism evidence="2 3">
    <name type="scientific">Larinioides sclopetarius</name>
    <dbReference type="NCBI Taxonomy" id="280406"/>
    <lineage>
        <taxon>Eukaryota</taxon>
        <taxon>Metazoa</taxon>
        <taxon>Ecdysozoa</taxon>
        <taxon>Arthropoda</taxon>
        <taxon>Chelicerata</taxon>
        <taxon>Arachnida</taxon>
        <taxon>Araneae</taxon>
        <taxon>Araneomorphae</taxon>
        <taxon>Entelegynae</taxon>
        <taxon>Araneoidea</taxon>
        <taxon>Araneidae</taxon>
        <taxon>Larinioides</taxon>
    </lineage>
</organism>